<dbReference type="PROSITE" id="PS51323">
    <property type="entry name" value="IGFBP_N_2"/>
    <property type="match status" value="1"/>
</dbReference>
<evidence type="ECO:0000313" key="14">
    <source>
        <dbReference type="EMBL" id="TNM93432.1"/>
    </source>
</evidence>
<dbReference type="Gene3D" id="2.30.42.10">
    <property type="match status" value="1"/>
</dbReference>
<keyword evidence="15" id="KW-1185">Reference proteome</keyword>
<dbReference type="Pfam" id="PF17820">
    <property type="entry name" value="PDZ_6"/>
    <property type="match status" value="1"/>
</dbReference>
<evidence type="ECO:0008006" key="16">
    <source>
        <dbReference type="Google" id="ProtNLM"/>
    </source>
</evidence>
<dbReference type="Pfam" id="PF00219">
    <property type="entry name" value="IGFBP"/>
    <property type="match status" value="1"/>
</dbReference>
<comment type="similarity">
    <text evidence="2">Belongs to the peptidase S1C family.</text>
</comment>
<dbReference type="InterPro" id="IPR002350">
    <property type="entry name" value="Kazal_dom"/>
</dbReference>
<dbReference type="PANTHER" id="PTHR22939:SF14">
    <property type="entry name" value="SERINE PROTEASE HTRA3"/>
    <property type="match status" value="1"/>
</dbReference>
<feature type="domain" description="Kazal-like" evidence="13">
    <location>
        <begin position="77"/>
        <end position="142"/>
    </location>
</feature>
<comment type="caution">
    <text evidence="14">The sequence shown here is derived from an EMBL/GenBank/DDBJ whole genome shotgun (WGS) entry which is preliminary data.</text>
</comment>
<dbReference type="SUPFAM" id="SSF50494">
    <property type="entry name" value="Trypsin-like serine proteases"/>
    <property type="match status" value="1"/>
</dbReference>
<dbReference type="Proteomes" id="UP000516260">
    <property type="component" value="Chromosome 2"/>
</dbReference>
<gene>
    <name evidence="14" type="ORF">fugu_001608</name>
</gene>
<name>A0A4Z2BNE6_9TELE</name>
<dbReference type="AlphaFoldDB" id="A0A4Z2BNE6"/>
<evidence type="ECO:0000259" key="11">
    <source>
        <dbReference type="PROSITE" id="PS50106"/>
    </source>
</evidence>
<sequence length="472" mass="50571">MRTAPAMNLLLCAPLFLYLADVLAAQSELKCPTRCDVSTCPSPSCPSGYVPDRCNCCLVCAQGEGEACGRKDDLPCGDGLECKHPAGKRLAKGVCRCKFSSEVCGSDGKTYGNVCQLKASSRKALLQGQPGVSQVQRGPCESSSGSSHSTSPRFKFNFIADVVEKIAPAVVHIELFLRHPLFGRTIPLSSGSGFVMSENGLIVTNAHVVSSTSAATGQQHLKVQMHNGDIYEASIKDIDKKSDIATIKINPQAKLPLLFLGQSADLRPGEFVVAIGSPFALQNTVTTGIVSTAQRDGKELGLRDSDMDYIQTDAIINYGNSGGPLVNLDGEVIGINTLKVAAGISFAIPSDRITRFLSDSFQRHRDVKSVTKRFIGIRMLTVTPALIEELKQQNPDFPDISSGIYVHGVVPLSPADKGGIKDGDVIVKLNGKPLKSTADLQGALQEETALLLEVRRDNDDLLFNIEPDVIMQ</sequence>
<keyword evidence="6" id="KW-0378">Hydrolase</keyword>
<dbReference type="PANTHER" id="PTHR22939">
    <property type="entry name" value="SERINE PROTEASE FAMILY S1C HTRA-RELATED"/>
    <property type="match status" value="1"/>
</dbReference>
<evidence type="ECO:0000256" key="2">
    <source>
        <dbReference type="ARBA" id="ARBA00010541"/>
    </source>
</evidence>
<evidence type="ECO:0000259" key="13">
    <source>
        <dbReference type="PROSITE" id="PS51465"/>
    </source>
</evidence>
<keyword evidence="8" id="KW-1015">Disulfide bond</keyword>
<dbReference type="GO" id="GO:0005576">
    <property type="term" value="C:extracellular region"/>
    <property type="evidence" value="ECO:0007669"/>
    <property type="project" value="UniProtKB-SubCell"/>
</dbReference>
<dbReference type="Gene3D" id="3.30.60.30">
    <property type="match status" value="1"/>
</dbReference>
<feature type="domain" description="PDZ" evidence="11">
    <location>
        <begin position="403"/>
        <end position="453"/>
    </location>
</feature>
<evidence type="ECO:0000256" key="4">
    <source>
        <dbReference type="ARBA" id="ARBA00022670"/>
    </source>
</evidence>
<dbReference type="SMART" id="SM00228">
    <property type="entry name" value="PDZ"/>
    <property type="match status" value="1"/>
</dbReference>
<dbReference type="GO" id="GO:0004252">
    <property type="term" value="F:serine-type endopeptidase activity"/>
    <property type="evidence" value="ECO:0007669"/>
    <property type="project" value="InterPro"/>
</dbReference>
<dbReference type="SUPFAM" id="SSF50156">
    <property type="entry name" value="PDZ domain-like"/>
    <property type="match status" value="1"/>
</dbReference>
<evidence type="ECO:0000256" key="8">
    <source>
        <dbReference type="ARBA" id="ARBA00023157"/>
    </source>
</evidence>
<dbReference type="InterPro" id="IPR009030">
    <property type="entry name" value="Growth_fac_rcpt_cys_sf"/>
</dbReference>
<dbReference type="Pfam" id="PF07648">
    <property type="entry name" value="Kazal_2"/>
    <property type="match status" value="1"/>
</dbReference>
<feature type="domain" description="IGFBP N-terminal" evidence="12">
    <location>
        <begin position="27"/>
        <end position="98"/>
    </location>
</feature>
<evidence type="ECO:0000259" key="12">
    <source>
        <dbReference type="PROSITE" id="PS51323"/>
    </source>
</evidence>
<evidence type="ECO:0000313" key="15">
    <source>
        <dbReference type="Proteomes" id="UP000516260"/>
    </source>
</evidence>
<dbReference type="InterPro" id="IPR036058">
    <property type="entry name" value="Kazal_dom_sf"/>
</dbReference>
<evidence type="ECO:0000256" key="5">
    <source>
        <dbReference type="ARBA" id="ARBA00022729"/>
    </source>
</evidence>
<keyword evidence="5 10" id="KW-0732">Signal</keyword>
<keyword evidence="4" id="KW-0645">Protease</keyword>
<evidence type="ECO:0000256" key="1">
    <source>
        <dbReference type="ARBA" id="ARBA00004613"/>
    </source>
</evidence>
<keyword evidence="7" id="KW-0720">Serine protease</keyword>
<dbReference type="InterPro" id="IPR041489">
    <property type="entry name" value="PDZ_6"/>
</dbReference>
<dbReference type="PROSITE" id="PS51465">
    <property type="entry name" value="KAZAL_2"/>
    <property type="match status" value="1"/>
</dbReference>
<dbReference type="InterPro" id="IPR001940">
    <property type="entry name" value="Peptidase_S1C"/>
</dbReference>
<keyword evidence="3" id="KW-0964">Secreted</keyword>
<comment type="subcellular location">
    <subcellularLocation>
        <location evidence="1">Secreted</location>
    </subcellularLocation>
</comment>
<feature type="signal peptide" evidence="10">
    <location>
        <begin position="1"/>
        <end position="24"/>
    </location>
</feature>
<feature type="chain" id="PRO_5021467362" description="Serine protease HTRA3" evidence="10">
    <location>
        <begin position="25"/>
        <end position="472"/>
    </location>
</feature>
<dbReference type="SUPFAM" id="SSF57184">
    <property type="entry name" value="Growth factor receptor domain"/>
    <property type="match status" value="1"/>
</dbReference>
<dbReference type="InterPro" id="IPR036034">
    <property type="entry name" value="PDZ_sf"/>
</dbReference>
<feature type="region of interest" description="Disordered" evidence="9">
    <location>
        <begin position="128"/>
        <end position="150"/>
    </location>
</feature>
<organism evidence="14 15">
    <name type="scientific">Takifugu bimaculatus</name>
    <dbReference type="NCBI Taxonomy" id="433685"/>
    <lineage>
        <taxon>Eukaryota</taxon>
        <taxon>Metazoa</taxon>
        <taxon>Chordata</taxon>
        <taxon>Craniata</taxon>
        <taxon>Vertebrata</taxon>
        <taxon>Euteleostomi</taxon>
        <taxon>Actinopterygii</taxon>
        <taxon>Neopterygii</taxon>
        <taxon>Teleostei</taxon>
        <taxon>Neoteleostei</taxon>
        <taxon>Acanthomorphata</taxon>
        <taxon>Eupercaria</taxon>
        <taxon>Tetraodontiformes</taxon>
        <taxon>Tetradontoidea</taxon>
        <taxon>Tetraodontidae</taxon>
        <taxon>Takifugu</taxon>
    </lineage>
</organism>
<dbReference type="FunFam" id="2.40.10.120:FF:000002">
    <property type="entry name" value="HtrA serine peptidase 3"/>
    <property type="match status" value="1"/>
</dbReference>
<dbReference type="Gene3D" id="2.40.10.120">
    <property type="match status" value="1"/>
</dbReference>
<protein>
    <recommendedName>
        <fullName evidence="16">Serine protease HTRA3</fullName>
    </recommendedName>
</protein>
<reference evidence="14 15" key="1">
    <citation type="submission" date="2019-04" db="EMBL/GenBank/DDBJ databases">
        <title>The sequence and de novo assembly of Takifugu bimaculatus genome using PacBio and Hi-C technologies.</title>
        <authorList>
            <person name="Xu P."/>
            <person name="Liu B."/>
            <person name="Zhou Z."/>
        </authorList>
    </citation>
    <scope>NUCLEOTIDE SEQUENCE [LARGE SCALE GENOMIC DNA]</scope>
    <source>
        <strain evidence="14">TB-2018</strain>
        <tissue evidence="14">Muscle</tissue>
    </source>
</reference>
<dbReference type="InterPro" id="IPR001478">
    <property type="entry name" value="PDZ"/>
</dbReference>
<dbReference type="SUPFAM" id="SSF100895">
    <property type="entry name" value="Kazal-type serine protease inhibitors"/>
    <property type="match status" value="1"/>
</dbReference>
<proteinExistence type="inferred from homology"/>
<dbReference type="SMART" id="SM00280">
    <property type="entry name" value="KAZAL"/>
    <property type="match status" value="1"/>
</dbReference>
<dbReference type="CDD" id="cd06785">
    <property type="entry name" value="cpPDZ_HtrA-like"/>
    <property type="match status" value="1"/>
</dbReference>
<dbReference type="SMART" id="SM00121">
    <property type="entry name" value="IB"/>
    <property type="match status" value="1"/>
</dbReference>
<dbReference type="Pfam" id="PF13365">
    <property type="entry name" value="Trypsin_2"/>
    <property type="match status" value="1"/>
</dbReference>
<evidence type="ECO:0000256" key="3">
    <source>
        <dbReference type="ARBA" id="ARBA00022525"/>
    </source>
</evidence>
<evidence type="ECO:0000256" key="9">
    <source>
        <dbReference type="SAM" id="MobiDB-lite"/>
    </source>
</evidence>
<dbReference type="InterPro" id="IPR000867">
    <property type="entry name" value="IGFBP-like"/>
</dbReference>
<accession>A0A4Z2BNE6</accession>
<dbReference type="CDD" id="cd00104">
    <property type="entry name" value="KAZAL_FS"/>
    <property type="match status" value="1"/>
</dbReference>
<evidence type="ECO:0000256" key="6">
    <source>
        <dbReference type="ARBA" id="ARBA00022801"/>
    </source>
</evidence>
<evidence type="ECO:0000256" key="10">
    <source>
        <dbReference type="SAM" id="SignalP"/>
    </source>
</evidence>
<dbReference type="InterPro" id="IPR009003">
    <property type="entry name" value="Peptidase_S1_PA"/>
</dbReference>
<dbReference type="PROSITE" id="PS50106">
    <property type="entry name" value="PDZ"/>
    <property type="match status" value="1"/>
</dbReference>
<dbReference type="EMBL" id="SWLE01000012">
    <property type="protein sequence ID" value="TNM93432.1"/>
    <property type="molecule type" value="Genomic_DNA"/>
</dbReference>
<dbReference type="GO" id="GO:0006508">
    <property type="term" value="P:proteolysis"/>
    <property type="evidence" value="ECO:0007669"/>
    <property type="project" value="UniProtKB-KW"/>
</dbReference>
<dbReference type="PRINTS" id="PR00834">
    <property type="entry name" value="PROTEASES2C"/>
</dbReference>
<dbReference type="Gene3D" id="4.10.40.20">
    <property type="match status" value="1"/>
</dbReference>
<evidence type="ECO:0000256" key="7">
    <source>
        <dbReference type="ARBA" id="ARBA00022825"/>
    </source>
</evidence>